<sequence>MNHRNSPNITIILKMSKVAVFSSKPYWVEWFNKVNKSGISFTFFDMALCKISAKTTKGFDAVCCFVNDKLDKEVLEELKNCGIKLVLLRCAGMNTLDNQAAKDFGITVLRVPSYSPYAVAEFTLALILGLNRKTHKAYNRTREGNFEISGLLGFDMKSKTVGVVGTGKIGLEVCRILRGFQCNIIAYDVIQNKEALELGVKYVTLDEIWKTSDVITLHTPLLKETKYLICENSINQMKKGVMLINVSRGALINSKDVIQGLKTGHIGYLGIDVYEEESNYFFEDFSANGIQDDVLSRLTSFPNVMVTSHQAWYTMEAISEICNVTINNLLDFQTNNLKSTNIVIPPPSS</sequence>
<dbReference type="InterPro" id="IPR058205">
    <property type="entry name" value="D-LDH-like"/>
</dbReference>
<dbReference type="Gene3D" id="3.40.50.720">
    <property type="entry name" value="NAD(P)-binding Rossmann-like Domain"/>
    <property type="match status" value="2"/>
</dbReference>
<dbReference type="OMA" id="IAFYTNT"/>
<dbReference type="InterPro" id="IPR029753">
    <property type="entry name" value="D-isomer_DH_CS"/>
</dbReference>
<dbReference type="PANTHER" id="PTHR43026">
    <property type="entry name" value="2-HYDROXYACID DEHYDROGENASE HOMOLOG 1-RELATED"/>
    <property type="match status" value="1"/>
</dbReference>
<evidence type="ECO:0000256" key="1">
    <source>
        <dbReference type="ARBA" id="ARBA00005854"/>
    </source>
</evidence>
<dbReference type="InParanoid" id="A0A151ZC31"/>
<dbReference type="STRING" id="361077.A0A151ZC31"/>
<dbReference type="CDD" id="cd12183">
    <property type="entry name" value="LDH_like_2"/>
    <property type="match status" value="1"/>
</dbReference>
<evidence type="ECO:0000313" key="7">
    <source>
        <dbReference type="EMBL" id="KYQ91506.1"/>
    </source>
</evidence>
<evidence type="ECO:0000313" key="8">
    <source>
        <dbReference type="Proteomes" id="UP000076078"/>
    </source>
</evidence>
<dbReference type="PANTHER" id="PTHR43026:SF1">
    <property type="entry name" value="2-HYDROXYACID DEHYDROGENASE HOMOLOG 1-RELATED"/>
    <property type="match status" value="1"/>
</dbReference>
<keyword evidence="8" id="KW-1185">Reference proteome</keyword>
<dbReference type="FunFam" id="3.40.50.720:FF:000292">
    <property type="entry name" value="Putative D-lactate dehydrogenase"/>
    <property type="match status" value="1"/>
</dbReference>
<feature type="domain" description="D-isomer specific 2-hydroxyacid dehydrogenase NAD-binding" evidence="6">
    <location>
        <begin position="124"/>
        <end position="311"/>
    </location>
</feature>
<organism evidence="7 8">
    <name type="scientific">Tieghemostelium lacteum</name>
    <name type="common">Slime mold</name>
    <name type="synonym">Dictyostelium lacteum</name>
    <dbReference type="NCBI Taxonomy" id="361077"/>
    <lineage>
        <taxon>Eukaryota</taxon>
        <taxon>Amoebozoa</taxon>
        <taxon>Evosea</taxon>
        <taxon>Eumycetozoa</taxon>
        <taxon>Dictyostelia</taxon>
        <taxon>Dictyosteliales</taxon>
        <taxon>Raperosteliaceae</taxon>
        <taxon>Tieghemostelium</taxon>
    </lineage>
</organism>
<dbReference type="PROSITE" id="PS00065">
    <property type="entry name" value="D_2_HYDROXYACID_DH_1"/>
    <property type="match status" value="1"/>
</dbReference>
<proteinExistence type="inferred from homology"/>
<dbReference type="Pfam" id="PF02826">
    <property type="entry name" value="2-Hacid_dh_C"/>
    <property type="match status" value="1"/>
</dbReference>
<dbReference type="InterPro" id="IPR036291">
    <property type="entry name" value="NAD(P)-bd_dom_sf"/>
</dbReference>
<dbReference type="InterPro" id="IPR006139">
    <property type="entry name" value="D-isomer_2_OHA_DH_cat_dom"/>
</dbReference>
<keyword evidence="2 4" id="KW-0560">Oxidoreductase</keyword>
<evidence type="ECO:0000259" key="5">
    <source>
        <dbReference type="Pfam" id="PF00389"/>
    </source>
</evidence>
<keyword evidence="3" id="KW-0520">NAD</keyword>
<dbReference type="SUPFAM" id="SSF52283">
    <property type="entry name" value="Formate/glycerate dehydrogenase catalytic domain-like"/>
    <property type="match status" value="1"/>
</dbReference>
<name>A0A151ZC31_TIELA</name>
<reference evidence="7 8" key="1">
    <citation type="submission" date="2015-12" db="EMBL/GenBank/DDBJ databases">
        <title>Dictyostelia acquired genes for synthesis and detection of signals that induce cell-type specialization by lateral gene transfer from prokaryotes.</title>
        <authorList>
            <person name="Gloeckner G."/>
            <person name="Schaap P."/>
        </authorList>
    </citation>
    <scope>NUCLEOTIDE SEQUENCE [LARGE SCALE GENOMIC DNA]</scope>
    <source>
        <strain evidence="7 8">TK</strain>
    </source>
</reference>
<dbReference type="InterPro" id="IPR006140">
    <property type="entry name" value="D-isomer_DH_NAD-bd"/>
</dbReference>
<feature type="domain" description="D-isomer specific 2-hydroxyacid dehydrogenase catalytic" evidence="5">
    <location>
        <begin position="18"/>
        <end position="336"/>
    </location>
</feature>
<dbReference type="Proteomes" id="UP000076078">
    <property type="component" value="Unassembled WGS sequence"/>
</dbReference>
<gene>
    <name evidence="7" type="ORF">DLAC_07264</name>
</gene>
<evidence type="ECO:0000256" key="4">
    <source>
        <dbReference type="RuleBase" id="RU003719"/>
    </source>
</evidence>
<dbReference type="FunCoup" id="A0A151ZC31">
    <property type="interactions" value="55"/>
</dbReference>
<dbReference type="OrthoDB" id="298012at2759"/>
<comment type="caution">
    <text evidence="7">The sequence shown here is derived from an EMBL/GenBank/DDBJ whole genome shotgun (WGS) entry which is preliminary data.</text>
</comment>
<dbReference type="EMBL" id="LODT01000034">
    <property type="protein sequence ID" value="KYQ91506.1"/>
    <property type="molecule type" value="Genomic_DNA"/>
</dbReference>
<dbReference type="AlphaFoldDB" id="A0A151ZC31"/>
<dbReference type="PROSITE" id="PS00671">
    <property type="entry name" value="D_2_HYDROXYACID_DH_3"/>
    <property type="match status" value="1"/>
</dbReference>
<dbReference type="InterPro" id="IPR029752">
    <property type="entry name" value="D-isomer_DH_CS1"/>
</dbReference>
<accession>A0A151ZC31</accession>
<comment type="similarity">
    <text evidence="1 4">Belongs to the D-isomer specific 2-hydroxyacid dehydrogenase family.</text>
</comment>
<dbReference type="GO" id="GO:0051287">
    <property type="term" value="F:NAD binding"/>
    <property type="evidence" value="ECO:0007669"/>
    <property type="project" value="InterPro"/>
</dbReference>
<evidence type="ECO:0000256" key="2">
    <source>
        <dbReference type="ARBA" id="ARBA00023002"/>
    </source>
</evidence>
<dbReference type="GO" id="GO:0016616">
    <property type="term" value="F:oxidoreductase activity, acting on the CH-OH group of donors, NAD or NADP as acceptor"/>
    <property type="evidence" value="ECO:0007669"/>
    <property type="project" value="InterPro"/>
</dbReference>
<dbReference type="SUPFAM" id="SSF51735">
    <property type="entry name" value="NAD(P)-binding Rossmann-fold domains"/>
    <property type="match status" value="1"/>
</dbReference>
<dbReference type="Pfam" id="PF00389">
    <property type="entry name" value="2-Hacid_dh"/>
    <property type="match status" value="1"/>
</dbReference>
<evidence type="ECO:0000259" key="6">
    <source>
        <dbReference type="Pfam" id="PF02826"/>
    </source>
</evidence>
<evidence type="ECO:0000256" key="3">
    <source>
        <dbReference type="ARBA" id="ARBA00023027"/>
    </source>
</evidence>
<protein>
    <submittedName>
        <fullName evidence="7">D-lactate dehydrogenase</fullName>
    </submittedName>
</protein>